<accession>A0AAD4KUI7</accession>
<dbReference type="Proteomes" id="UP001201262">
    <property type="component" value="Unassembled WGS sequence"/>
</dbReference>
<reference evidence="1" key="1">
    <citation type="submission" date="2021-12" db="EMBL/GenBank/DDBJ databases">
        <title>Convergent genome expansion in fungi linked to evolution of root-endophyte symbiosis.</title>
        <authorList>
            <consortium name="DOE Joint Genome Institute"/>
            <person name="Ke Y.-H."/>
            <person name="Bonito G."/>
            <person name="Liao H.-L."/>
            <person name="Looney B."/>
            <person name="Rojas-Flechas A."/>
            <person name="Nash J."/>
            <person name="Hameed K."/>
            <person name="Schadt C."/>
            <person name="Martin F."/>
            <person name="Crous P.W."/>
            <person name="Miettinen O."/>
            <person name="Magnuson J.K."/>
            <person name="Labbe J."/>
            <person name="Jacobson D."/>
            <person name="Doktycz M.J."/>
            <person name="Veneault-Fourrey C."/>
            <person name="Kuo A."/>
            <person name="Mondo S."/>
            <person name="Calhoun S."/>
            <person name="Riley R."/>
            <person name="Ohm R."/>
            <person name="LaButti K."/>
            <person name="Andreopoulos B."/>
            <person name="Pangilinan J."/>
            <person name="Nolan M."/>
            <person name="Tritt A."/>
            <person name="Clum A."/>
            <person name="Lipzen A."/>
            <person name="Daum C."/>
            <person name="Barry K."/>
            <person name="Grigoriev I.V."/>
            <person name="Vilgalys R."/>
        </authorList>
    </citation>
    <scope>NUCLEOTIDE SEQUENCE</scope>
    <source>
        <strain evidence="1">PMI_201</strain>
    </source>
</reference>
<name>A0AAD4KUI7_9EURO</name>
<dbReference type="RefSeq" id="XP_046074849.1">
    <property type="nucleotide sequence ID" value="XM_046215793.1"/>
</dbReference>
<proteinExistence type="predicted"/>
<comment type="caution">
    <text evidence="1">The sequence shown here is derived from an EMBL/GenBank/DDBJ whole genome shotgun (WGS) entry which is preliminary data.</text>
</comment>
<evidence type="ECO:0000313" key="1">
    <source>
        <dbReference type="EMBL" id="KAH8701143.1"/>
    </source>
</evidence>
<protein>
    <recommendedName>
        <fullName evidence="3">Inner membrane assembly complex subunit 17</fullName>
    </recommendedName>
</protein>
<dbReference type="EMBL" id="JAJTJA010000004">
    <property type="protein sequence ID" value="KAH8701143.1"/>
    <property type="molecule type" value="Genomic_DNA"/>
</dbReference>
<dbReference type="AlphaFoldDB" id="A0AAD4KUI7"/>
<organism evidence="1 2">
    <name type="scientific">Talaromyces proteolyticus</name>
    <dbReference type="NCBI Taxonomy" id="1131652"/>
    <lineage>
        <taxon>Eukaryota</taxon>
        <taxon>Fungi</taxon>
        <taxon>Dikarya</taxon>
        <taxon>Ascomycota</taxon>
        <taxon>Pezizomycotina</taxon>
        <taxon>Eurotiomycetes</taxon>
        <taxon>Eurotiomycetidae</taxon>
        <taxon>Eurotiales</taxon>
        <taxon>Trichocomaceae</taxon>
        <taxon>Talaromyces</taxon>
        <taxon>Talaromyces sect. Bacilispori</taxon>
    </lineage>
</organism>
<keyword evidence="2" id="KW-1185">Reference proteome</keyword>
<evidence type="ECO:0000313" key="2">
    <source>
        <dbReference type="Proteomes" id="UP001201262"/>
    </source>
</evidence>
<dbReference type="GeneID" id="70246080"/>
<sequence>MLLKSGLRSTSPVASLARSAQRTCMVPNRTFTSSACHFQQTEQTSSFKEGASAFRPFGRPFAKVFLGAIFTYQVIYWGWSKLEASEKKLLKNEEVRSLEKQAKELAAKTK</sequence>
<evidence type="ECO:0008006" key="3">
    <source>
        <dbReference type="Google" id="ProtNLM"/>
    </source>
</evidence>
<gene>
    <name evidence="1" type="ORF">BGW36DRAFT_375661</name>
</gene>